<dbReference type="InterPro" id="IPR036400">
    <property type="entry name" value="Cyt_B5-like_heme/steroid_sf"/>
</dbReference>
<evidence type="ECO:0000256" key="2">
    <source>
        <dbReference type="ARBA" id="ARBA00022692"/>
    </source>
</evidence>
<dbReference type="Pfam" id="PF00173">
    <property type="entry name" value="Cyt-b5"/>
    <property type="match status" value="1"/>
</dbReference>
<evidence type="ECO:0000256" key="6">
    <source>
        <dbReference type="ARBA" id="ARBA00023098"/>
    </source>
</evidence>
<comment type="subcellular location">
    <subcellularLocation>
        <location evidence="1">Endoplasmic reticulum membrane</location>
        <topology evidence="1">Multi-pass membrane protein</topology>
    </subcellularLocation>
</comment>
<evidence type="ECO:0000313" key="11">
    <source>
        <dbReference type="RefSeq" id="XP_002739791.2"/>
    </source>
</evidence>
<feature type="domain" description="Cytochrome b5 heme-binding" evidence="9">
    <location>
        <begin position="1"/>
        <end position="81"/>
    </location>
</feature>
<keyword evidence="3" id="KW-0256">Endoplasmic reticulum</keyword>
<sequence>MEAITEQEIDCLIKKGSIIFIKRNKVYDVSEFANQMKHPGGREVLTEHVGKDVASVMKGATHSHSQNAYKLMEGFCIGQLVKEEDETQEKELPPQNEEIESLVDWNKAMVWQVQKLGEKYENWIHSPVDRPMRIFQTTAMELLTMTPWYMVLVIWVPVMTLFMQMSLRKWGNDIISFEVIGDHKVFIPDRSFSLVFLLGLLLWTLIEYCLHRFLFHLVPPSSSPTLMRIHFLLHGIHHK</sequence>
<evidence type="ECO:0000256" key="7">
    <source>
        <dbReference type="ARBA" id="ARBA00023136"/>
    </source>
</evidence>
<organism evidence="10 11">
    <name type="scientific">Saccoglossus kowalevskii</name>
    <name type="common">Acorn worm</name>
    <dbReference type="NCBI Taxonomy" id="10224"/>
    <lineage>
        <taxon>Eukaryota</taxon>
        <taxon>Metazoa</taxon>
        <taxon>Hemichordata</taxon>
        <taxon>Enteropneusta</taxon>
        <taxon>Harrimaniidae</taxon>
        <taxon>Saccoglossus</taxon>
    </lineage>
</organism>
<accession>A0ABM0GXW7</accession>
<keyword evidence="6" id="KW-0443">Lipid metabolism</keyword>
<dbReference type="RefSeq" id="XP_002739791.2">
    <property type="nucleotide sequence ID" value="XM_002739745.2"/>
</dbReference>
<evidence type="ECO:0000256" key="3">
    <source>
        <dbReference type="ARBA" id="ARBA00022824"/>
    </source>
</evidence>
<reference evidence="11" key="1">
    <citation type="submission" date="2025-08" db="UniProtKB">
        <authorList>
            <consortium name="RefSeq"/>
        </authorList>
    </citation>
    <scope>IDENTIFICATION</scope>
    <source>
        <tissue evidence="11">Testes</tissue>
    </source>
</reference>
<keyword evidence="4 8" id="KW-1133">Transmembrane helix</keyword>
<dbReference type="InterPro" id="IPR014430">
    <property type="entry name" value="Scs7"/>
</dbReference>
<evidence type="ECO:0000259" key="9">
    <source>
        <dbReference type="PROSITE" id="PS50255"/>
    </source>
</evidence>
<feature type="transmembrane region" description="Helical" evidence="8">
    <location>
        <begin position="192"/>
        <end position="210"/>
    </location>
</feature>
<gene>
    <name evidence="11" type="primary">LOC100370733</name>
</gene>
<name>A0ABM0GXW7_SACKO</name>
<keyword evidence="10" id="KW-1185">Reference proteome</keyword>
<evidence type="ECO:0000313" key="10">
    <source>
        <dbReference type="Proteomes" id="UP000694865"/>
    </source>
</evidence>
<proteinExistence type="predicted"/>
<keyword evidence="2 8" id="KW-0812">Transmembrane</keyword>
<dbReference type="Proteomes" id="UP000694865">
    <property type="component" value="Unplaced"/>
</dbReference>
<evidence type="ECO:0000256" key="8">
    <source>
        <dbReference type="SAM" id="Phobius"/>
    </source>
</evidence>
<dbReference type="PANTHER" id="PTHR12863">
    <property type="entry name" value="FATTY ACID HYDROXYLASE"/>
    <property type="match status" value="1"/>
</dbReference>
<dbReference type="GeneID" id="100370733"/>
<protein>
    <submittedName>
        <fullName evidence="11">Fatty acid 2-hydroxylase-like</fullName>
    </submittedName>
</protein>
<dbReference type="Gene3D" id="3.10.120.10">
    <property type="entry name" value="Cytochrome b5-like heme/steroid binding domain"/>
    <property type="match status" value="1"/>
</dbReference>
<keyword evidence="5" id="KW-0560">Oxidoreductase</keyword>
<evidence type="ECO:0000256" key="1">
    <source>
        <dbReference type="ARBA" id="ARBA00004477"/>
    </source>
</evidence>
<evidence type="ECO:0000256" key="5">
    <source>
        <dbReference type="ARBA" id="ARBA00023002"/>
    </source>
</evidence>
<dbReference type="SUPFAM" id="SSF55856">
    <property type="entry name" value="Cytochrome b5-like heme/steroid binding domain"/>
    <property type="match status" value="1"/>
</dbReference>
<dbReference type="PROSITE" id="PS50255">
    <property type="entry name" value="CYTOCHROME_B5_2"/>
    <property type="match status" value="1"/>
</dbReference>
<dbReference type="PANTHER" id="PTHR12863:SF1">
    <property type="entry name" value="FATTY ACID 2-HYDROXYLASE"/>
    <property type="match status" value="1"/>
</dbReference>
<dbReference type="SMART" id="SM01117">
    <property type="entry name" value="Cyt-b5"/>
    <property type="match status" value="1"/>
</dbReference>
<keyword evidence="7 8" id="KW-0472">Membrane</keyword>
<feature type="non-terminal residue" evidence="11">
    <location>
        <position position="239"/>
    </location>
</feature>
<dbReference type="InterPro" id="IPR001199">
    <property type="entry name" value="Cyt_B5-like_heme/steroid-bd"/>
</dbReference>
<feature type="transmembrane region" description="Helical" evidence="8">
    <location>
        <begin position="142"/>
        <end position="163"/>
    </location>
</feature>
<evidence type="ECO:0000256" key="4">
    <source>
        <dbReference type="ARBA" id="ARBA00022989"/>
    </source>
</evidence>